<feature type="coiled-coil region" evidence="1">
    <location>
        <begin position="15"/>
        <end position="60"/>
    </location>
</feature>
<dbReference type="Proteomes" id="UP001374584">
    <property type="component" value="Unassembled WGS sequence"/>
</dbReference>
<proteinExistence type="predicted"/>
<gene>
    <name evidence="2" type="ORF">VNO80_03461</name>
</gene>
<sequence length="105" mass="12394">MERHQSKVENTKIVEKKYECAIEEFNQEIVSFEEMSNYNIEEIEEVYGKIEEECQNINHILEIKELLLNNENGTETEIISWLQMLAFIVVSLEDLMLTVFSSVVF</sequence>
<keyword evidence="1" id="KW-0175">Coiled coil</keyword>
<name>A0AAN9NT67_PHACN</name>
<reference evidence="2 3" key="1">
    <citation type="submission" date="2024-01" db="EMBL/GenBank/DDBJ databases">
        <title>The genomes of 5 underutilized Papilionoideae crops provide insights into root nodulation and disease resistanc.</title>
        <authorList>
            <person name="Jiang F."/>
        </authorList>
    </citation>
    <scope>NUCLEOTIDE SEQUENCE [LARGE SCALE GENOMIC DNA]</scope>
    <source>
        <strain evidence="2">JINMINGXINNONG_FW02</strain>
        <tissue evidence="2">Leaves</tissue>
    </source>
</reference>
<accession>A0AAN9NT67</accession>
<dbReference type="AlphaFoldDB" id="A0AAN9NT67"/>
<organism evidence="2 3">
    <name type="scientific">Phaseolus coccineus</name>
    <name type="common">Scarlet runner bean</name>
    <name type="synonym">Phaseolus multiflorus</name>
    <dbReference type="NCBI Taxonomy" id="3886"/>
    <lineage>
        <taxon>Eukaryota</taxon>
        <taxon>Viridiplantae</taxon>
        <taxon>Streptophyta</taxon>
        <taxon>Embryophyta</taxon>
        <taxon>Tracheophyta</taxon>
        <taxon>Spermatophyta</taxon>
        <taxon>Magnoliopsida</taxon>
        <taxon>eudicotyledons</taxon>
        <taxon>Gunneridae</taxon>
        <taxon>Pentapetalae</taxon>
        <taxon>rosids</taxon>
        <taxon>fabids</taxon>
        <taxon>Fabales</taxon>
        <taxon>Fabaceae</taxon>
        <taxon>Papilionoideae</taxon>
        <taxon>50 kb inversion clade</taxon>
        <taxon>NPAAA clade</taxon>
        <taxon>indigoferoid/millettioid clade</taxon>
        <taxon>Phaseoleae</taxon>
        <taxon>Phaseolus</taxon>
    </lineage>
</organism>
<dbReference type="EMBL" id="JAYMYR010000002">
    <property type="protein sequence ID" value="KAK7378025.1"/>
    <property type="molecule type" value="Genomic_DNA"/>
</dbReference>
<evidence type="ECO:0000313" key="2">
    <source>
        <dbReference type="EMBL" id="KAK7378025.1"/>
    </source>
</evidence>
<keyword evidence="3" id="KW-1185">Reference proteome</keyword>
<protein>
    <submittedName>
        <fullName evidence="2">Uncharacterized protein</fullName>
    </submittedName>
</protein>
<comment type="caution">
    <text evidence="2">The sequence shown here is derived from an EMBL/GenBank/DDBJ whole genome shotgun (WGS) entry which is preliminary data.</text>
</comment>
<evidence type="ECO:0000256" key="1">
    <source>
        <dbReference type="SAM" id="Coils"/>
    </source>
</evidence>
<evidence type="ECO:0000313" key="3">
    <source>
        <dbReference type="Proteomes" id="UP001374584"/>
    </source>
</evidence>